<reference evidence="1" key="1">
    <citation type="submission" date="2022-07" db="EMBL/GenBank/DDBJ databases">
        <title>Phylogenomic reconstructions and comparative analyses of Kickxellomycotina fungi.</title>
        <authorList>
            <person name="Reynolds N.K."/>
            <person name="Stajich J.E."/>
            <person name="Barry K."/>
            <person name="Grigoriev I.V."/>
            <person name="Crous P."/>
            <person name="Smith M.E."/>
        </authorList>
    </citation>
    <scope>NUCLEOTIDE SEQUENCE</scope>
    <source>
        <strain evidence="1">NRRL 5244</strain>
    </source>
</reference>
<evidence type="ECO:0000313" key="1">
    <source>
        <dbReference type="EMBL" id="KAJ1947843.1"/>
    </source>
</evidence>
<name>A0ACC1JD18_9FUNG</name>
<organism evidence="1 2">
    <name type="scientific">Linderina macrospora</name>
    <dbReference type="NCBI Taxonomy" id="4868"/>
    <lineage>
        <taxon>Eukaryota</taxon>
        <taxon>Fungi</taxon>
        <taxon>Fungi incertae sedis</taxon>
        <taxon>Zoopagomycota</taxon>
        <taxon>Kickxellomycotina</taxon>
        <taxon>Kickxellomycetes</taxon>
        <taxon>Kickxellales</taxon>
        <taxon>Kickxellaceae</taxon>
        <taxon>Linderina</taxon>
    </lineage>
</organism>
<dbReference type="EMBL" id="JANBPW010000898">
    <property type="protein sequence ID" value="KAJ1947843.1"/>
    <property type="molecule type" value="Genomic_DNA"/>
</dbReference>
<protein>
    <submittedName>
        <fullName evidence="1">tRNA (Adenine(58)-N(1))-methyltransferase non-catalytic subunit trm6</fullName>
    </submittedName>
</protein>
<gene>
    <name evidence="1" type="primary">TRM6</name>
    <name evidence="1" type="ORF">FBU59_001827</name>
</gene>
<proteinExistence type="predicted"/>
<keyword evidence="2" id="KW-1185">Reference proteome</keyword>
<sequence>MEVDQPQQHSDTPRISGGDFVLIRMPSTNTKIVCLKPGTTISLGKFGSFKADNLIGQTFGATFEIQKDGKIIAQAPTAFDNADDTEANNKEINDDPTSQKMTFEQIEQLKLKSIAGDVSAKEIIDSLTENNASFEKKTEYAKSKYIRRKERKFLKAFTPMETNVFNLCGYFFEVNPGKIRGIRPDTLSQLLSLANVYSKARVLTVDDGQGLIAGSLLSRTTSEGMVFAVHDGDVSNYDVVRYMKLSPENKERLRTLPWHRLNHEIAPFAEVLPENPSENDISGYERRKRGHARLAANLETLRAGEFDALVVSTNYNVMSVVKKLLPYVGGSRMVVVYSQSKETLVEAFDWMRQSPEFLNVQMTESWLREYQVLPNRTHPLMMTSGGGGFLLSAIHVLSEDN</sequence>
<accession>A0ACC1JD18</accession>
<dbReference type="Proteomes" id="UP001150603">
    <property type="component" value="Unassembled WGS sequence"/>
</dbReference>
<comment type="caution">
    <text evidence="1">The sequence shown here is derived from an EMBL/GenBank/DDBJ whole genome shotgun (WGS) entry which is preliminary data.</text>
</comment>
<evidence type="ECO:0000313" key="2">
    <source>
        <dbReference type="Proteomes" id="UP001150603"/>
    </source>
</evidence>